<feature type="chain" id="PRO_5039622303" description="Lipoprotein" evidence="2">
    <location>
        <begin position="26"/>
        <end position="232"/>
    </location>
</feature>
<evidence type="ECO:0000256" key="1">
    <source>
        <dbReference type="SAM" id="MobiDB-lite"/>
    </source>
</evidence>
<dbReference type="AlphaFoldDB" id="A0A9D1NZE3"/>
<feature type="compositionally biased region" description="Low complexity" evidence="1">
    <location>
        <begin position="73"/>
        <end position="84"/>
    </location>
</feature>
<evidence type="ECO:0000256" key="2">
    <source>
        <dbReference type="SAM" id="SignalP"/>
    </source>
</evidence>
<dbReference type="Proteomes" id="UP000886889">
    <property type="component" value="Unassembled WGS sequence"/>
</dbReference>
<feature type="signal peptide" evidence="2">
    <location>
        <begin position="1"/>
        <end position="25"/>
    </location>
</feature>
<dbReference type="EMBL" id="DVOS01000042">
    <property type="protein sequence ID" value="HIV23256.1"/>
    <property type="molecule type" value="Genomic_DNA"/>
</dbReference>
<feature type="compositionally biased region" description="Low complexity" evidence="1">
    <location>
        <begin position="99"/>
        <end position="119"/>
    </location>
</feature>
<keyword evidence="2" id="KW-0732">Signal</keyword>
<protein>
    <recommendedName>
        <fullName evidence="5">Lipoprotein</fullName>
    </recommendedName>
</protein>
<evidence type="ECO:0000313" key="4">
    <source>
        <dbReference type="Proteomes" id="UP000886889"/>
    </source>
</evidence>
<evidence type="ECO:0000313" key="3">
    <source>
        <dbReference type="EMBL" id="HIV23256.1"/>
    </source>
</evidence>
<reference evidence="3" key="2">
    <citation type="journal article" date="2021" name="PeerJ">
        <title>Extensive microbial diversity within the chicken gut microbiome revealed by metagenomics and culture.</title>
        <authorList>
            <person name="Gilroy R."/>
            <person name="Ravi A."/>
            <person name="Getino M."/>
            <person name="Pursley I."/>
            <person name="Horton D.L."/>
            <person name="Alikhan N.F."/>
            <person name="Baker D."/>
            <person name="Gharbi K."/>
            <person name="Hall N."/>
            <person name="Watson M."/>
            <person name="Adriaenssens E.M."/>
            <person name="Foster-Nyarko E."/>
            <person name="Jarju S."/>
            <person name="Secka A."/>
            <person name="Antonio M."/>
            <person name="Oren A."/>
            <person name="Chaudhuri R.R."/>
            <person name="La Ragione R."/>
            <person name="Hildebrand F."/>
            <person name="Pallen M.J."/>
        </authorList>
    </citation>
    <scope>NUCLEOTIDE SEQUENCE</scope>
    <source>
        <strain evidence="3">ChiBcec6-7307</strain>
    </source>
</reference>
<dbReference type="PROSITE" id="PS51257">
    <property type="entry name" value="PROKAR_LIPOPROTEIN"/>
    <property type="match status" value="1"/>
</dbReference>
<comment type="caution">
    <text evidence="3">The sequence shown here is derived from an EMBL/GenBank/DDBJ whole genome shotgun (WGS) entry which is preliminary data.</text>
</comment>
<sequence>MMKKKIRLLLAAGAAAAALTACTRADTDNGGMAGSAAPSQAQSAANTDSQGTEAAETSPAQDLSVTGGGTEGGDTLNGLTEETGAAGGQTELAQEPAQESETMGTEEAAAGTEAGTEPETLLAEENYSDEEFDAMNETEGGELAADWNGTFTSAEGETLSITPADETHIAFAFLNAGVSGEAEVDGNQAVYYGDDYHMVVFSYVEGAVEVSVLSEEDYDTSGSPMNGTYTRS</sequence>
<accession>A0A9D1NZE3</accession>
<reference evidence="3" key="1">
    <citation type="submission" date="2020-10" db="EMBL/GenBank/DDBJ databases">
        <authorList>
            <person name="Gilroy R."/>
        </authorList>
    </citation>
    <scope>NUCLEOTIDE SEQUENCE</scope>
    <source>
        <strain evidence="3">ChiBcec6-7307</strain>
    </source>
</reference>
<feature type="region of interest" description="Disordered" evidence="1">
    <location>
        <begin position="30"/>
        <end position="119"/>
    </location>
</feature>
<name>A0A9D1NZE3_9FIRM</name>
<organism evidence="3 4">
    <name type="scientific">Candidatus Merdiplasma excrementigallinarum</name>
    <dbReference type="NCBI Taxonomy" id="2840864"/>
    <lineage>
        <taxon>Bacteria</taxon>
        <taxon>Bacillati</taxon>
        <taxon>Bacillota</taxon>
        <taxon>Clostridia</taxon>
        <taxon>Lachnospirales</taxon>
        <taxon>Lachnospiraceae</taxon>
        <taxon>Lachnospiraceae incertae sedis</taxon>
        <taxon>Candidatus Merdiplasma</taxon>
    </lineage>
</organism>
<gene>
    <name evidence="3" type="ORF">IAC80_04875</name>
</gene>
<proteinExistence type="predicted"/>
<evidence type="ECO:0008006" key="5">
    <source>
        <dbReference type="Google" id="ProtNLM"/>
    </source>
</evidence>
<feature type="compositionally biased region" description="Low complexity" evidence="1">
    <location>
        <begin position="34"/>
        <end position="45"/>
    </location>
</feature>